<reference evidence="1 2" key="1">
    <citation type="submission" date="2020-08" db="EMBL/GenBank/DDBJ databases">
        <authorList>
            <person name="Koutsovoulos G."/>
            <person name="Danchin GJ E."/>
        </authorList>
    </citation>
    <scope>NUCLEOTIDE SEQUENCE [LARGE SCALE GENOMIC DNA]</scope>
</reference>
<dbReference type="Proteomes" id="UP000580250">
    <property type="component" value="Unassembled WGS sequence"/>
</dbReference>
<accession>A0A6V7VU74</accession>
<organism evidence="1 2">
    <name type="scientific">Meloidogyne enterolobii</name>
    <name type="common">Root-knot nematode worm</name>
    <name type="synonym">Meloidogyne mayaguensis</name>
    <dbReference type="NCBI Taxonomy" id="390850"/>
    <lineage>
        <taxon>Eukaryota</taxon>
        <taxon>Metazoa</taxon>
        <taxon>Ecdysozoa</taxon>
        <taxon>Nematoda</taxon>
        <taxon>Chromadorea</taxon>
        <taxon>Rhabditida</taxon>
        <taxon>Tylenchina</taxon>
        <taxon>Tylenchomorpha</taxon>
        <taxon>Tylenchoidea</taxon>
        <taxon>Meloidogynidae</taxon>
        <taxon>Meloidogyninae</taxon>
        <taxon>Meloidogyne</taxon>
    </lineage>
</organism>
<dbReference type="AlphaFoldDB" id="A0A6V7VU74"/>
<gene>
    <name evidence="1" type="ORF">MENT_LOCUS30439</name>
</gene>
<comment type="caution">
    <text evidence="1">The sequence shown here is derived from an EMBL/GenBank/DDBJ whole genome shotgun (WGS) entry which is preliminary data.</text>
</comment>
<evidence type="ECO:0000313" key="2">
    <source>
        <dbReference type="Proteomes" id="UP000580250"/>
    </source>
</evidence>
<protein>
    <submittedName>
        <fullName evidence="1">Uncharacterized protein</fullName>
    </submittedName>
</protein>
<evidence type="ECO:0000313" key="1">
    <source>
        <dbReference type="EMBL" id="CAD2178496.1"/>
    </source>
</evidence>
<sequence length="43" mass="5285">MLKFGKKCRYQYWSLRIDGIYTKKYSSTMFQRTECMIIIILNI</sequence>
<dbReference type="EMBL" id="CAJEWN010000320">
    <property type="protein sequence ID" value="CAD2178496.1"/>
    <property type="molecule type" value="Genomic_DNA"/>
</dbReference>
<name>A0A6V7VU74_MELEN</name>
<proteinExistence type="predicted"/>